<dbReference type="SMART" id="SM01061">
    <property type="entry name" value="CAT_RBD"/>
    <property type="match status" value="1"/>
</dbReference>
<keyword evidence="3" id="KW-0805">Transcription regulation</keyword>
<dbReference type="PROSITE" id="PS51372">
    <property type="entry name" value="PRD_2"/>
    <property type="match status" value="2"/>
</dbReference>
<dbReference type="OrthoDB" id="9813552at2"/>
<reference evidence="8 9" key="1">
    <citation type="submission" date="2017-04" db="EMBL/GenBank/DDBJ databases">
        <authorList>
            <person name="Afonso C.L."/>
            <person name="Miller P.J."/>
            <person name="Scott M.A."/>
            <person name="Spackman E."/>
            <person name="Goraichik I."/>
            <person name="Dimitrov K.M."/>
            <person name="Suarez D.L."/>
            <person name="Swayne D.E."/>
        </authorList>
    </citation>
    <scope>NUCLEOTIDE SEQUENCE [LARGE SCALE GENOMIC DNA]</scope>
    <source>
        <strain evidence="8 9">DSM 12555</strain>
    </source>
</reference>
<dbReference type="InterPro" id="IPR036650">
    <property type="entry name" value="CAT_RNA-bd_dom_sf"/>
</dbReference>
<dbReference type="EMBL" id="FWXH01000005">
    <property type="protein sequence ID" value="SMC23624.1"/>
    <property type="molecule type" value="Genomic_DNA"/>
</dbReference>
<keyword evidence="5" id="KW-0804">Transcription</keyword>
<feature type="domain" description="PRD" evidence="7">
    <location>
        <begin position="66"/>
        <end position="171"/>
    </location>
</feature>
<proteinExistence type="inferred from homology"/>
<evidence type="ECO:0000259" key="7">
    <source>
        <dbReference type="PROSITE" id="PS51372"/>
    </source>
</evidence>
<organism evidence="8 9">
    <name type="scientific">Clostridium acidisoli DSM 12555</name>
    <dbReference type="NCBI Taxonomy" id="1121291"/>
    <lineage>
        <taxon>Bacteria</taxon>
        <taxon>Bacillati</taxon>
        <taxon>Bacillota</taxon>
        <taxon>Clostridia</taxon>
        <taxon>Eubacteriales</taxon>
        <taxon>Clostridiaceae</taxon>
        <taxon>Clostridium</taxon>
    </lineage>
</organism>
<dbReference type="PANTHER" id="PTHR30185:SF15">
    <property type="entry name" value="CRYPTIC BETA-GLUCOSIDE BGL OPERON ANTITERMINATOR"/>
    <property type="match status" value="1"/>
</dbReference>
<keyword evidence="1" id="KW-0677">Repeat</keyword>
<dbReference type="STRING" id="1121291.SAMN02745134_01969"/>
<dbReference type="PROSITE" id="PS00654">
    <property type="entry name" value="PRD_1"/>
    <property type="match status" value="1"/>
</dbReference>
<sequence length="281" mass="33371">MLIKKILNNNVITTIDETTELEKVVMGRGIAFKKKPGDLIQCEKVEKIFIIENEKENIMFQRLLNEIPIEYVKISKNIIDYARETLKVDFAEHIYVALTDHLAFAIKRHENGIQIKNDLLWEIKRIHKNEYKIGVWALDYIEKELKIKMELDEAGYIALHLIDASLNQEMNNTMNMTNIIQEILNIIKYFFSMDIDENDMSYDRFITHLRYFSQRVIAKKEMPDEKQPLLEMVKKSYVDPYNCVLKIKDFIGKNYDYYVNDAEIVYLTIHIERVISHNKHT</sequence>
<gene>
    <name evidence="8" type="ORF">SAMN02745134_01969</name>
</gene>
<dbReference type="InterPro" id="IPR004341">
    <property type="entry name" value="CAT_RNA-bd_dom"/>
</dbReference>
<evidence type="ECO:0000256" key="6">
    <source>
        <dbReference type="ARBA" id="ARBA00038510"/>
    </source>
</evidence>
<protein>
    <submittedName>
        <fullName evidence="8">Transcriptional antiterminator, BglG family</fullName>
    </submittedName>
</protein>
<dbReference type="Pfam" id="PF03123">
    <property type="entry name" value="CAT_RBD"/>
    <property type="match status" value="1"/>
</dbReference>
<dbReference type="NCBIfam" id="NF046042">
    <property type="entry name" value="LicT"/>
    <property type="match status" value="1"/>
</dbReference>
<dbReference type="GO" id="GO:0045893">
    <property type="term" value="P:positive regulation of DNA-templated transcription"/>
    <property type="evidence" value="ECO:0007669"/>
    <property type="project" value="InterPro"/>
</dbReference>
<dbReference type="RefSeq" id="WP_084115599.1">
    <property type="nucleotide sequence ID" value="NZ_FWXH01000005.1"/>
</dbReference>
<accession>A0A1W1XIM8</accession>
<dbReference type="GO" id="GO:0003723">
    <property type="term" value="F:RNA binding"/>
    <property type="evidence" value="ECO:0007669"/>
    <property type="project" value="UniProtKB-KW"/>
</dbReference>
<dbReference type="PANTHER" id="PTHR30185">
    <property type="entry name" value="CRYPTIC BETA-GLUCOSIDE BGL OPERON ANTITERMINATOR"/>
    <property type="match status" value="1"/>
</dbReference>
<evidence type="ECO:0000256" key="2">
    <source>
        <dbReference type="ARBA" id="ARBA00022884"/>
    </source>
</evidence>
<dbReference type="SUPFAM" id="SSF63520">
    <property type="entry name" value="PTS-regulatory domain, PRD"/>
    <property type="match status" value="2"/>
</dbReference>
<dbReference type="InterPro" id="IPR011608">
    <property type="entry name" value="PRD"/>
</dbReference>
<dbReference type="InterPro" id="IPR036634">
    <property type="entry name" value="PRD_sf"/>
</dbReference>
<comment type="similarity">
    <text evidence="6">Belongs to the transcriptional antiterminator BglG family.</text>
</comment>
<evidence type="ECO:0000313" key="8">
    <source>
        <dbReference type="EMBL" id="SMC23624.1"/>
    </source>
</evidence>
<keyword evidence="4" id="KW-0010">Activator</keyword>
<evidence type="ECO:0000256" key="4">
    <source>
        <dbReference type="ARBA" id="ARBA00023159"/>
    </source>
</evidence>
<dbReference type="SUPFAM" id="SSF50151">
    <property type="entry name" value="SacY-like RNA-binding domain"/>
    <property type="match status" value="1"/>
</dbReference>
<name>A0A1W1XIM8_9CLOT</name>
<dbReference type="Proteomes" id="UP000192468">
    <property type="component" value="Unassembled WGS sequence"/>
</dbReference>
<dbReference type="InterPro" id="IPR050661">
    <property type="entry name" value="BglG_antiterminators"/>
</dbReference>
<evidence type="ECO:0000313" key="9">
    <source>
        <dbReference type="Proteomes" id="UP000192468"/>
    </source>
</evidence>
<dbReference type="Gene3D" id="2.30.24.10">
    <property type="entry name" value="CAT RNA-binding domain"/>
    <property type="match status" value="1"/>
</dbReference>
<evidence type="ECO:0000256" key="1">
    <source>
        <dbReference type="ARBA" id="ARBA00022737"/>
    </source>
</evidence>
<dbReference type="AlphaFoldDB" id="A0A1W1XIM8"/>
<dbReference type="Gene3D" id="1.10.1790.10">
    <property type="entry name" value="PRD domain"/>
    <property type="match status" value="2"/>
</dbReference>
<keyword evidence="9" id="KW-1185">Reference proteome</keyword>
<dbReference type="Pfam" id="PF00874">
    <property type="entry name" value="PRD"/>
    <property type="match status" value="2"/>
</dbReference>
<evidence type="ECO:0000256" key="5">
    <source>
        <dbReference type="ARBA" id="ARBA00023163"/>
    </source>
</evidence>
<feature type="domain" description="PRD" evidence="7">
    <location>
        <begin position="172"/>
        <end position="281"/>
    </location>
</feature>
<evidence type="ECO:0000256" key="3">
    <source>
        <dbReference type="ARBA" id="ARBA00023015"/>
    </source>
</evidence>
<keyword evidence="2" id="KW-0694">RNA-binding</keyword>
<dbReference type="InterPro" id="IPR001550">
    <property type="entry name" value="Transcrpt_antitermin_CS"/>
</dbReference>